<dbReference type="GO" id="GO:0016740">
    <property type="term" value="F:transferase activity"/>
    <property type="evidence" value="ECO:0007669"/>
    <property type="project" value="UniProtKB-UniRule"/>
</dbReference>
<dbReference type="RefSeq" id="WP_013565965.1">
    <property type="nucleotide sequence ID" value="NC_014962.1"/>
</dbReference>
<reference evidence="13 14" key="2">
    <citation type="journal article" date="2011" name="Stand. Genomic Sci.">
        <title>Complete genome sequence of Isosphaera pallida type strain (IS1B).</title>
        <authorList>
            <consortium name="US DOE Joint Genome Institute (JGI-PGF)"/>
            <person name="Goker M."/>
            <person name="Cleland D."/>
            <person name="Saunders E."/>
            <person name="Lapidus A."/>
            <person name="Nolan M."/>
            <person name="Lucas S."/>
            <person name="Hammon N."/>
            <person name="Deshpande S."/>
            <person name="Cheng J.F."/>
            <person name="Tapia R."/>
            <person name="Han C."/>
            <person name="Goodwin L."/>
            <person name="Pitluck S."/>
            <person name="Liolios K."/>
            <person name="Pagani I."/>
            <person name="Ivanova N."/>
            <person name="Mavromatis K."/>
            <person name="Pati A."/>
            <person name="Chen A."/>
            <person name="Palaniappan K."/>
            <person name="Land M."/>
            <person name="Hauser L."/>
            <person name="Chang Y.J."/>
            <person name="Jeffries C.D."/>
            <person name="Detter J.C."/>
            <person name="Beck B."/>
            <person name="Woyke T."/>
            <person name="Bristow J."/>
            <person name="Eisen J.A."/>
            <person name="Markowitz V."/>
            <person name="Hugenholtz P."/>
            <person name="Kyrpides N.C."/>
            <person name="Klenk H.P."/>
        </authorList>
    </citation>
    <scope>NUCLEOTIDE SEQUENCE [LARGE SCALE GENOMIC DNA]</scope>
    <source>
        <strain evidence="14">ATCC 43644 / DSM 9630 / IS1B</strain>
    </source>
</reference>
<keyword evidence="6 10" id="KW-0274">FAD</keyword>
<evidence type="ECO:0000256" key="9">
    <source>
        <dbReference type="ARBA" id="ARBA00048540"/>
    </source>
</evidence>
<comment type="catalytic activity">
    <reaction evidence="9 10">
        <text>L-threonyl-[protein] + FAD = FMN-L-threonyl-[protein] + AMP + H(+)</text>
        <dbReference type="Rhea" id="RHEA:36847"/>
        <dbReference type="Rhea" id="RHEA-COMP:11060"/>
        <dbReference type="Rhea" id="RHEA-COMP:11061"/>
        <dbReference type="ChEBI" id="CHEBI:15378"/>
        <dbReference type="ChEBI" id="CHEBI:30013"/>
        <dbReference type="ChEBI" id="CHEBI:57692"/>
        <dbReference type="ChEBI" id="CHEBI:74257"/>
        <dbReference type="ChEBI" id="CHEBI:456215"/>
        <dbReference type="EC" id="2.7.1.180"/>
    </reaction>
</comment>
<evidence type="ECO:0000256" key="4">
    <source>
        <dbReference type="ARBA" id="ARBA00022679"/>
    </source>
</evidence>
<feature type="region of interest" description="Disordered" evidence="12">
    <location>
        <begin position="17"/>
        <end position="39"/>
    </location>
</feature>
<evidence type="ECO:0000256" key="12">
    <source>
        <dbReference type="SAM" id="MobiDB-lite"/>
    </source>
</evidence>
<keyword evidence="7 10" id="KW-0460">Magnesium</keyword>
<keyword evidence="5 10" id="KW-0479">Metal-binding</keyword>
<dbReference type="AlphaFoldDB" id="E8R3U7"/>
<dbReference type="GO" id="GO:0046872">
    <property type="term" value="F:metal ion binding"/>
    <property type="evidence" value="ECO:0007669"/>
    <property type="project" value="UniProtKB-UniRule"/>
</dbReference>
<evidence type="ECO:0000256" key="11">
    <source>
        <dbReference type="PIRSR" id="PIRSR006268-2"/>
    </source>
</evidence>
<feature type="binding site" evidence="11">
    <location>
        <position position="317"/>
    </location>
    <ligand>
        <name>Mg(2+)</name>
        <dbReference type="ChEBI" id="CHEBI:18420"/>
    </ligand>
</feature>
<dbReference type="InterPro" id="IPR003374">
    <property type="entry name" value="ApbE-like_sf"/>
</dbReference>
<dbReference type="EC" id="2.7.1.180" evidence="1 10"/>
<evidence type="ECO:0000313" key="14">
    <source>
        <dbReference type="Proteomes" id="UP000008631"/>
    </source>
</evidence>
<dbReference type="InterPro" id="IPR024932">
    <property type="entry name" value="ApbE"/>
</dbReference>
<evidence type="ECO:0000256" key="1">
    <source>
        <dbReference type="ARBA" id="ARBA00011955"/>
    </source>
</evidence>
<keyword evidence="3 10" id="KW-0285">Flavoprotein</keyword>
<dbReference type="PANTHER" id="PTHR30040:SF2">
    <property type="entry name" value="FAD:PROTEIN FMN TRANSFERASE"/>
    <property type="match status" value="1"/>
</dbReference>
<evidence type="ECO:0000256" key="2">
    <source>
        <dbReference type="ARBA" id="ARBA00016337"/>
    </source>
</evidence>
<dbReference type="EMBL" id="CP002353">
    <property type="protein sequence ID" value="ADV63677.1"/>
    <property type="molecule type" value="Genomic_DNA"/>
</dbReference>
<reference key="1">
    <citation type="submission" date="2010-11" db="EMBL/GenBank/DDBJ databases">
        <title>The complete sequence of chromosome of Isophaera pallida ATCC 43644.</title>
        <authorList>
            <consortium name="US DOE Joint Genome Institute (JGI-PGF)"/>
            <person name="Lucas S."/>
            <person name="Copeland A."/>
            <person name="Lapidus A."/>
            <person name="Bruce D."/>
            <person name="Goodwin L."/>
            <person name="Pitluck S."/>
            <person name="Kyrpides N."/>
            <person name="Mavromatis K."/>
            <person name="Pagani I."/>
            <person name="Ivanova N."/>
            <person name="Saunders E."/>
            <person name="Brettin T."/>
            <person name="Detter J.C."/>
            <person name="Han C."/>
            <person name="Tapia R."/>
            <person name="Land M."/>
            <person name="Hauser L."/>
            <person name="Markowitz V."/>
            <person name="Cheng J.-F."/>
            <person name="Hugenholtz P."/>
            <person name="Woyke T."/>
            <person name="Wu D."/>
            <person name="Eisen J.A."/>
        </authorList>
    </citation>
    <scope>NUCLEOTIDE SEQUENCE</scope>
    <source>
        <strain>ATCC 43644</strain>
    </source>
</reference>
<dbReference type="OrthoDB" id="9778595at2"/>
<keyword evidence="4 10" id="KW-0808">Transferase</keyword>
<proteinExistence type="inferred from homology"/>
<keyword evidence="13" id="KW-0449">Lipoprotein</keyword>
<organism evidence="13 14">
    <name type="scientific">Isosphaera pallida (strain ATCC 43644 / DSM 9630 / IS1B)</name>
    <dbReference type="NCBI Taxonomy" id="575540"/>
    <lineage>
        <taxon>Bacteria</taxon>
        <taxon>Pseudomonadati</taxon>
        <taxon>Planctomycetota</taxon>
        <taxon>Planctomycetia</taxon>
        <taxon>Isosphaerales</taxon>
        <taxon>Isosphaeraceae</taxon>
        <taxon>Isosphaera</taxon>
    </lineage>
</organism>
<dbReference type="InParanoid" id="E8R3U7"/>
<evidence type="ECO:0000313" key="13">
    <source>
        <dbReference type="EMBL" id="ADV63677.1"/>
    </source>
</evidence>
<dbReference type="FunCoup" id="E8R3U7">
    <property type="interactions" value="69"/>
</dbReference>
<feature type="binding site" evidence="11">
    <location>
        <position position="313"/>
    </location>
    <ligand>
        <name>Mg(2+)</name>
        <dbReference type="ChEBI" id="CHEBI:18420"/>
    </ligand>
</feature>
<evidence type="ECO:0000256" key="8">
    <source>
        <dbReference type="ARBA" id="ARBA00031306"/>
    </source>
</evidence>
<comment type="cofactor">
    <cofactor evidence="11">
        <name>Mg(2+)</name>
        <dbReference type="ChEBI" id="CHEBI:18420"/>
    </cofactor>
    <cofactor evidence="11">
        <name>Mn(2+)</name>
        <dbReference type="ChEBI" id="CHEBI:29035"/>
    </cofactor>
    <text evidence="11">Magnesium. Can also use manganese.</text>
</comment>
<accession>E8R3U7</accession>
<dbReference type="KEGG" id="ipa:Isop_3112"/>
<dbReference type="STRING" id="575540.Isop_3112"/>
<dbReference type="PIRSF" id="PIRSF006268">
    <property type="entry name" value="ApbE"/>
    <property type="match status" value="1"/>
</dbReference>
<protein>
    <recommendedName>
        <fullName evidence="2 10">FAD:protein FMN transferase</fullName>
        <ecNumber evidence="1 10">2.7.1.180</ecNumber>
    </recommendedName>
    <alternativeName>
        <fullName evidence="8 10">Flavin transferase</fullName>
    </alternativeName>
</protein>
<evidence type="ECO:0000256" key="5">
    <source>
        <dbReference type="ARBA" id="ARBA00022723"/>
    </source>
</evidence>
<dbReference type="PANTHER" id="PTHR30040">
    <property type="entry name" value="THIAMINE BIOSYNTHESIS LIPOPROTEIN APBE"/>
    <property type="match status" value="1"/>
</dbReference>
<comment type="similarity">
    <text evidence="10">Belongs to the ApbE family.</text>
</comment>
<evidence type="ECO:0000256" key="7">
    <source>
        <dbReference type="ARBA" id="ARBA00022842"/>
    </source>
</evidence>
<dbReference type="Pfam" id="PF02424">
    <property type="entry name" value="ApbE"/>
    <property type="match status" value="1"/>
</dbReference>
<sequence length="367" mass="39191">MNPPRLSSPAPIDRRHLLTGRLGGSSSVPPLYDSGTDTGTPGSIDLLNARRAGMGTFFEVKLPAATPRAAALATEALDVIDRLEGQLTVYRPDSELSRINATAHLGPVEVEPGLFDLLETALEFGEATQGAYDVAIGALSEVWGFTRGPKRIPDPFALEEARQRSGVHHVHLDRNSRTIRFDRPGVILNLGGIGKGFALDRAAETLKDRPGLHGALIHGGRSSLIALGSPGWLGTGWLIALLDPTDPSGQRSLGTLTLENRAMGASAATYQRFEANGRKYGHLIDPRTGEPVPFEADRPLGVVVTASSATEADALSTALFVMTRIEAREFLARRPDLGVLLIHAPLRPDEPPQVLVKGRAALEFLPG</sequence>
<evidence type="ECO:0000256" key="6">
    <source>
        <dbReference type="ARBA" id="ARBA00022827"/>
    </source>
</evidence>
<dbReference type="SUPFAM" id="SSF143631">
    <property type="entry name" value="ApbE-like"/>
    <property type="match status" value="1"/>
</dbReference>
<dbReference type="Gene3D" id="3.10.520.10">
    <property type="entry name" value="ApbE-like domains"/>
    <property type="match status" value="1"/>
</dbReference>
<name>E8R3U7_ISOPI</name>
<dbReference type="Proteomes" id="UP000008631">
    <property type="component" value="Chromosome"/>
</dbReference>
<keyword evidence="14" id="KW-1185">Reference proteome</keyword>
<gene>
    <name evidence="13" type="ordered locus">Isop_3112</name>
</gene>
<dbReference type="HOGENOM" id="CLU_044403_2_1_0"/>
<dbReference type="eggNOG" id="COG1477">
    <property type="taxonomic scope" value="Bacteria"/>
</dbReference>
<evidence type="ECO:0000256" key="10">
    <source>
        <dbReference type="PIRNR" id="PIRNR006268"/>
    </source>
</evidence>
<evidence type="ECO:0000256" key="3">
    <source>
        <dbReference type="ARBA" id="ARBA00022630"/>
    </source>
</evidence>
<feature type="binding site" evidence="11">
    <location>
        <position position="192"/>
    </location>
    <ligand>
        <name>Mg(2+)</name>
        <dbReference type="ChEBI" id="CHEBI:18420"/>
    </ligand>
</feature>